<keyword evidence="5 8" id="KW-1133">Transmembrane helix</keyword>
<dbReference type="PANTHER" id="PTHR47844:SF1">
    <property type="entry name" value="EXOSTOSIN-LIKE 2"/>
    <property type="match status" value="1"/>
</dbReference>
<keyword evidence="2" id="KW-0328">Glycosyltransferase</keyword>
<dbReference type="Proteomes" id="UP000799118">
    <property type="component" value="Unassembled WGS sequence"/>
</dbReference>
<evidence type="ECO:0008006" key="11">
    <source>
        <dbReference type="Google" id="ProtNLM"/>
    </source>
</evidence>
<dbReference type="OrthoDB" id="2849215at2759"/>
<keyword evidence="10" id="KW-1185">Reference proteome</keyword>
<reference evidence="9" key="1">
    <citation type="journal article" date="2019" name="Environ. Microbiol.">
        <title>Fungal ecological strategies reflected in gene transcription - a case study of two litter decomposers.</title>
        <authorList>
            <person name="Barbi F."/>
            <person name="Kohler A."/>
            <person name="Barry K."/>
            <person name="Baskaran P."/>
            <person name="Daum C."/>
            <person name="Fauchery L."/>
            <person name="Ihrmark K."/>
            <person name="Kuo A."/>
            <person name="LaButti K."/>
            <person name="Lipzen A."/>
            <person name="Morin E."/>
            <person name="Grigoriev I.V."/>
            <person name="Henrissat B."/>
            <person name="Lindahl B."/>
            <person name="Martin F."/>
        </authorList>
    </citation>
    <scope>NUCLEOTIDE SEQUENCE</scope>
    <source>
        <strain evidence="9">JB14</strain>
    </source>
</reference>
<evidence type="ECO:0000256" key="4">
    <source>
        <dbReference type="ARBA" id="ARBA00022692"/>
    </source>
</evidence>
<evidence type="ECO:0000256" key="3">
    <source>
        <dbReference type="ARBA" id="ARBA00022679"/>
    </source>
</evidence>
<accession>A0A6A4GGW0</accession>
<sequence length="406" mass="46396">MTWTIGVLFLIITFLIAQWYFRVSTTNVVFTALFLFRYIRFVIHTLSFSMYKPTRVPKKPKFAQVDTTVIIPTVNPEGSDFEECIRSILGNNPFQLIVCTPGEERFEIAKSLCAAIDPAITVIKASKANKRVQVDTAIDNILAPFNDPTVGLVGTSKRACRHALPCFSIEDFMEFLGCVYLERANFDTVATSNVDGGVAVISGRTVAMRTRIVQDPAFRDSFLNERFFFGWYNLPNADDDNFITRWMVTKGYGIRFQYCEEATITTTVGQYPKFLGQCLRWSRTTWRSNTASLLTDGTVWRTQPWCVYAVHVTSLINFALFYDGAMIALWGHCSWSSQHSMAWLIIWILGGKMVKPCLHFYRYPKDLVYLPGYILFGYYHSIFIKLRAALTFYDASWGTRPGVEDK</sequence>
<dbReference type="SUPFAM" id="SSF53448">
    <property type="entry name" value="Nucleotide-diphospho-sugar transferases"/>
    <property type="match status" value="1"/>
</dbReference>
<feature type="transmembrane region" description="Helical" evidence="8">
    <location>
        <begin position="305"/>
        <end position="330"/>
    </location>
</feature>
<evidence type="ECO:0000256" key="5">
    <source>
        <dbReference type="ARBA" id="ARBA00022989"/>
    </source>
</evidence>
<keyword evidence="7" id="KW-0325">Glycoprotein</keyword>
<feature type="transmembrane region" description="Helical" evidence="8">
    <location>
        <begin position="342"/>
        <end position="361"/>
    </location>
</feature>
<dbReference type="GO" id="GO:0016757">
    <property type="term" value="F:glycosyltransferase activity"/>
    <property type="evidence" value="ECO:0007669"/>
    <property type="project" value="UniProtKB-KW"/>
</dbReference>
<keyword evidence="6 8" id="KW-0472">Membrane</keyword>
<feature type="transmembrane region" description="Helical" evidence="8">
    <location>
        <begin position="5"/>
        <end position="22"/>
    </location>
</feature>
<evidence type="ECO:0000256" key="1">
    <source>
        <dbReference type="ARBA" id="ARBA00004370"/>
    </source>
</evidence>
<evidence type="ECO:0000256" key="8">
    <source>
        <dbReference type="SAM" id="Phobius"/>
    </source>
</evidence>
<evidence type="ECO:0000256" key="6">
    <source>
        <dbReference type="ARBA" id="ARBA00023136"/>
    </source>
</evidence>
<dbReference type="PANTHER" id="PTHR47844">
    <property type="entry name" value="SYNTHASE CPS1, PUTATIVE (AFU_ORTHOLOGUE AFUA_7G02500)-RELATED"/>
    <property type="match status" value="1"/>
</dbReference>
<keyword evidence="3" id="KW-0808">Transferase</keyword>
<dbReference type="InterPro" id="IPR029044">
    <property type="entry name" value="Nucleotide-diphossugar_trans"/>
</dbReference>
<evidence type="ECO:0000313" key="9">
    <source>
        <dbReference type="EMBL" id="KAE9384859.1"/>
    </source>
</evidence>
<evidence type="ECO:0000313" key="10">
    <source>
        <dbReference type="Proteomes" id="UP000799118"/>
    </source>
</evidence>
<organism evidence="9 10">
    <name type="scientific">Gymnopus androsaceus JB14</name>
    <dbReference type="NCBI Taxonomy" id="1447944"/>
    <lineage>
        <taxon>Eukaryota</taxon>
        <taxon>Fungi</taxon>
        <taxon>Dikarya</taxon>
        <taxon>Basidiomycota</taxon>
        <taxon>Agaricomycotina</taxon>
        <taxon>Agaricomycetes</taxon>
        <taxon>Agaricomycetidae</taxon>
        <taxon>Agaricales</taxon>
        <taxon>Marasmiineae</taxon>
        <taxon>Omphalotaceae</taxon>
        <taxon>Gymnopus</taxon>
    </lineage>
</organism>
<dbReference type="AlphaFoldDB" id="A0A6A4GGW0"/>
<gene>
    <name evidence="9" type="ORF">BT96DRAFT_1026770</name>
</gene>
<feature type="transmembrane region" description="Helical" evidence="8">
    <location>
        <begin position="28"/>
        <end position="51"/>
    </location>
</feature>
<comment type="subcellular location">
    <subcellularLocation>
        <location evidence="1">Membrane</location>
    </subcellularLocation>
</comment>
<evidence type="ECO:0000256" key="2">
    <source>
        <dbReference type="ARBA" id="ARBA00022676"/>
    </source>
</evidence>
<name>A0A6A4GGW0_9AGAR</name>
<evidence type="ECO:0000256" key="7">
    <source>
        <dbReference type="ARBA" id="ARBA00023180"/>
    </source>
</evidence>
<protein>
    <recommendedName>
        <fullName evidence="11">Glycosyltransferase family 2 protein</fullName>
    </recommendedName>
</protein>
<dbReference type="InterPro" id="IPR052427">
    <property type="entry name" value="Glycosyltrans_GT2/GT47"/>
</dbReference>
<dbReference type="GO" id="GO:0016020">
    <property type="term" value="C:membrane"/>
    <property type="evidence" value="ECO:0007669"/>
    <property type="project" value="UniProtKB-SubCell"/>
</dbReference>
<feature type="transmembrane region" description="Helical" evidence="8">
    <location>
        <begin position="373"/>
        <end position="393"/>
    </location>
</feature>
<dbReference type="EMBL" id="ML770069">
    <property type="protein sequence ID" value="KAE9384859.1"/>
    <property type="molecule type" value="Genomic_DNA"/>
</dbReference>
<keyword evidence="4 8" id="KW-0812">Transmembrane</keyword>
<proteinExistence type="predicted"/>
<dbReference type="Pfam" id="PF13641">
    <property type="entry name" value="Glyco_tranf_2_3"/>
    <property type="match status" value="1"/>
</dbReference>